<dbReference type="EMBL" id="VSKM01000006">
    <property type="protein sequence ID" value="TYB74502.1"/>
    <property type="molecule type" value="Genomic_DNA"/>
</dbReference>
<protein>
    <submittedName>
        <fullName evidence="1">Uncharacterized protein</fullName>
    </submittedName>
</protein>
<gene>
    <name evidence="1" type="ORF">ES676_07475</name>
</gene>
<proteinExistence type="predicted"/>
<organism evidence="1 2">
    <name type="scientific">Bizionia saleffrena</name>
    <dbReference type="NCBI Taxonomy" id="291189"/>
    <lineage>
        <taxon>Bacteria</taxon>
        <taxon>Pseudomonadati</taxon>
        <taxon>Bacteroidota</taxon>
        <taxon>Flavobacteriia</taxon>
        <taxon>Flavobacteriales</taxon>
        <taxon>Flavobacteriaceae</taxon>
        <taxon>Bizionia</taxon>
    </lineage>
</organism>
<sequence length="102" mass="11910">MNTQSKQSLNSFGREQGKNKQFTAQLKKVYNALMQKPMTMKEVDIYTGVMRENICRYIDTLIEQNKIAIIKKRKCSITGYPYVNEYTANPSLFPKSNQLKMF</sequence>
<dbReference type="AlphaFoldDB" id="A0A8H2LFC2"/>
<name>A0A8H2LFC2_9FLAO</name>
<evidence type="ECO:0000313" key="2">
    <source>
        <dbReference type="Proteomes" id="UP000323324"/>
    </source>
</evidence>
<evidence type="ECO:0000313" key="1">
    <source>
        <dbReference type="EMBL" id="TYB74502.1"/>
    </source>
</evidence>
<reference evidence="1 2" key="1">
    <citation type="submission" date="2019-08" db="EMBL/GenBank/DDBJ databases">
        <title>Genomes of Antarctic Bizionia species.</title>
        <authorList>
            <person name="Bowman J.P."/>
        </authorList>
    </citation>
    <scope>NUCLEOTIDE SEQUENCE [LARGE SCALE GENOMIC DNA]</scope>
    <source>
        <strain evidence="1 2">HFD</strain>
    </source>
</reference>
<dbReference type="RefSeq" id="WP_148369698.1">
    <property type="nucleotide sequence ID" value="NZ_VSKM01000006.1"/>
</dbReference>
<accession>A0A8H2LFC2</accession>
<comment type="caution">
    <text evidence="1">The sequence shown here is derived from an EMBL/GenBank/DDBJ whole genome shotgun (WGS) entry which is preliminary data.</text>
</comment>
<dbReference type="Proteomes" id="UP000323324">
    <property type="component" value="Unassembled WGS sequence"/>
</dbReference>
<keyword evidence="2" id="KW-1185">Reference proteome</keyword>